<organism evidence="2 3">
    <name type="scientific">Senna tora</name>
    <dbReference type="NCBI Taxonomy" id="362788"/>
    <lineage>
        <taxon>Eukaryota</taxon>
        <taxon>Viridiplantae</taxon>
        <taxon>Streptophyta</taxon>
        <taxon>Embryophyta</taxon>
        <taxon>Tracheophyta</taxon>
        <taxon>Spermatophyta</taxon>
        <taxon>Magnoliopsida</taxon>
        <taxon>eudicotyledons</taxon>
        <taxon>Gunneridae</taxon>
        <taxon>Pentapetalae</taxon>
        <taxon>rosids</taxon>
        <taxon>fabids</taxon>
        <taxon>Fabales</taxon>
        <taxon>Fabaceae</taxon>
        <taxon>Caesalpinioideae</taxon>
        <taxon>Cassia clade</taxon>
        <taxon>Senna</taxon>
    </lineage>
</organism>
<keyword evidence="3" id="KW-1185">Reference proteome</keyword>
<proteinExistence type="predicted"/>
<dbReference type="AlphaFoldDB" id="A0A835C4M1"/>
<dbReference type="InterPro" id="IPR043502">
    <property type="entry name" value="DNA/RNA_pol_sf"/>
</dbReference>
<dbReference type="PANTHER" id="PTHR35046:SF9">
    <property type="entry name" value="RNA-DIRECTED DNA POLYMERASE"/>
    <property type="match status" value="1"/>
</dbReference>
<gene>
    <name evidence="2" type="ORF">G2W53_015369</name>
</gene>
<name>A0A835C4M1_9FABA</name>
<dbReference type="Proteomes" id="UP000634136">
    <property type="component" value="Unassembled WGS sequence"/>
</dbReference>
<evidence type="ECO:0000313" key="2">
    <source>
        <dbReference type="EMBL" id="KAF7833036.1"/>
    </source>
</evidence>
<dbReference type="EMBL" id="JAAIUW010000005">
    <property type="protein sequence ID" value="KAF7833036.1"/>
    <property type="molecule type" value="Genomic_DNA"/>
</dbReference>
<dbReference type="InterPro" id="IPR041577">
    <property type="entry name" value="RT_RNaseH_2"/>
</dbReference>
<evidence type="ECO:0000313" key="3">
    <source>
        <dbReference type="Proteomes" id="UP000634136"/>
    </source>
</evidence>
<dbReference type="SUPFAM" id="SSF56672">
    <property type="entry name" value="DNA/RNA polymerases"/>
    <property type="match status" value="1"/>
</dbReference>
<comment type="caution">
    <text evidence="2">The sequence shown here is derived from an EMBL/GenBank/DDBJ whole genome shotgun (WGS) entry which is preliminary data.</text>
</comment>
<feature type="domain" description="Reverse transcriptase/retrotransposon-derived protein RNase H-like" evidence="1">
    <location>
        <begin position="1"/>
        <end position="60"/>
    </location>
</feature>
<dbReference type="OrthoDB" id="1909920at2759"/>
<sequence>MCSAPILVLPDFNKTFEIECDALGIGIGAILMQEKRPIAYFSEILNGAQLRYFTYDKELQGKENVVVDALSRRYALITTLTSKLLGFEQYVCNTC</sequence>
<accession>A0A835C4M1</accession>
<reference evidence="2" key="1">
    <citation type="submission" date="2020-09" db="EMBL/GenBank/DDBJ databases">
        <title>Genome-Enabled Discovery of Anthraquinone Biosynthesis in Senna tora.</title>
        <authorList>
            <person name="Kang S.-H."/>
            <person name="Pandey R.P."/>
            <person name="Lee C.-M."/>
            <person name="Sim J.-S."/>
            <person name="Jeong J.-T."/>
            <person name="Choi B.-S."/>
            <person name="Jung M."/>
            <person name="Ginzburg D."/>
            <person name="Zhao K."/>
            <person name="Won S.Y."/>
            <person name="Oh T.-J."/>
            <person name="Yu Y."/>
            <person name="Kim N.-H."/>
            <person name="Lee O.R."/>
            <person name="Lee T.-H."/>
            <person name="Bashyal P."/>
            <person name="Kim T.-S."/>
            <person name="Lee W.-H."/>
            <person name="Kawkins C."/>
            <person name="Kim C.-K."/>
            <person name="Kim J.S."/>
            <person name="Ahn B.O."/>
            <person name="Rhee S.Y."/>
            <person name="Sohng J.K."/>
        </authorList>
    </citation>
    <scope>NUCLEOTIDE SEQUENCE</scope>
    <source>
        <tissue evidence="2">Leaf</tissue>
    </source>
</reference>
<dbReference type="Pfam" id="PF17919">
    <property type="entry name" value="RT_RNaseH_2"/>
    <property type="match status" value="1"/>
</dbReference>
<protein>
    <submittedName>
        <fullName evidence="2">Transposon Ty3-G Gag-Pol polyprotein</fullName>
    </submittedName>
</protein>
<dbReference type="PANTHER" id="PTHR35046">
    <property type="entry name" value="ZINC KNUCKLE (CCHC-TYPE) FAMILY PROTEIN"/>
    <property type="match status" value="1"/>
</dbReference>
<evidence type="ECO:0000259" key="1">
    <source>
        <dbReference type="Pfam" id="PF17919"/>
    </source>
</evidence>